<feature type="signal peptide" evidence="1">
    <location>
        <begin position="1"/>
        <end position="23"/>
    </location>
</feature>
<sequence>MNFKKTALASAIALTLATGSVMATTTTVGGEFILDKATINAGGTINLALLGLDSSGAVDRFGEQQGSVIIAVVNTIKGEIVGGSTYPGATPDDPRPSSGQFTSQVRYFRLNQGNGQVSINYPVTATGTDSVTITLQERIPTTGGGVEFKTIASAERVVTINPPSSAPKALNVVEFKASALDPEKALGTTDDGIWADGITGKMTAGVAGAQIIVESENPSAAGELTVTLRKGSTSVPYTTQMQLGKAIVTLDNKVTSAGKYYIEATFKGFDGNSVDLLYPDTVEVISTGLPRSIVLSANKQRLNVNAGQGATVSATLKDEYGNTTTSRAGTAITVEVKDANTTTTGVAAFDIPVGVGASKGSYQIGVAGSSAFTKASTASLVGTALSGPNRTTVSGITASAPLAISAVEKTLVVSPLFTTAQMAGTEFKAFTVVTSDNNANVGPITIQNTTTSESLTVNRDPSTNVVQGFFKTATDGATYLISDSTGVYAQQLVDAAGIIRAAATNVELRNAHNQKVTSVYAGTIASSTDRAAYIPERSLKMFDTFGNSVTPGSPGGTGTFTASSTNSISVSYMGTGTASAGIPDLSPGGVVEVRYATVGTKAFSGTDNIALAFDKPGLGTNNITVTTNVSAPEKLTAINAYITQDKIPTNSEVALTVEILDQDGNPYPTTDVTVLFNDGLTGEGVIQNPDVRDLSGNIIATGQQLFTTAGSRKVLVVGAGAVEGTFKLTFRNPDGSVKAERTFTVASAYEGQCSTSNLSACTTQVDCESALGFFAGDKCSVRPELTSTGSVFDPTTGEVTEGTLDFFGGIYQALKAGDGFTKTAVLSCYGPNNPVSIQAAFQVDPADVGKGGEVLIVGLLTIGEFNFSGWYMMDLNNIVTWDGMSLAGLTAAKEVGELPSLYSSVLYQGQFYIGGLLNLYVGYRNPAGKVVFSSSAIQANIVNTDTCPN</sequence>
<dbReference type="OrthoDB" id="5622837at2"/>
<dbReference type="EMBL" id="JH600070">
    <property type="protein sequence ID" value="EIJ43943.1"/>
    <property type="molecule type" value="Genomic_DNA"/>
</dbReference>
<name>I3CK00_9GAMM</name>
<protein>
    <recommendedName>
        <fullName evidence="4">Ig-like domain-containing protein</fullName>
    </recommendedName>
</protein>
<gene>
    <name evidence="2" type="ORF">BegalDRAFT_3118</name>
</gene>
<reference evidence="2 3" key="1">
    <citation type="submission" date="2011-11" db="EMBL/GenBank/DDBJ databases">
        <title>Improved High-Quality Draft sequence of Beggiatoa alba B18lD.</title>
        <authorList>
            <consortium name="US DOE Joint Genome Institute"/>
            <person name="Lucas S."/>
            <person name="Han J."/>
            <person name="Lapidus A."/>
            <person name="Cheng J.-F."/>
            <person name="Goodwin L."/>
            <person name="Pitluck S."/>
            <person name="Peters L."/>
            <person name="Mikhailova N."/>
            <person name="Held B."/>
            <person name="Detter J.C."/>
            <person name="Han C."/>
            <person name="Tapia R."/>
            <person name="Land M."/>
            <person name="Hauser L."/>
            <person name="Kyrpides N."/>
            <person name="Ivanova N."/>
            <person name="Pagani I."/>
            <person name="Samuel K."/>
            <person name="Teske A."/>
            <person name="Mueller J."/>
            <person name="Woyke T."/>
        </authorList>
    </citation>
    <scope>NUCLEOTIDE SEQUENCE [LARGE SCALE GENOMIC DNA]</scope>
    <source>
        <strain evidence="2 3">B18LD</strain>
    </source>
</reference>
<dbReference type="Proteomes" id="UP000005744">
    <property type="component" value="Unassembled WGS sequence"/>
</dbReference>
<dbReference type="RefSeq" id="WP_002691570.1">
    <property type="nucleotide sequence ID" value="NZ_JH600070.1"/>
</dbReference>
<feature type="chain" id="PRO_5003668935" description="Ig-like domain-containing protein" evidence="1">
    <location>
        <begin position="24"/>
        <end position="949"/>
    </location>
</feature>
<organism evidence="2 3">
    <name type="scientific">Beggiatoa alba B18LD</name>
    <dbReference type="NCBI Taxonomy" id="395493"/>
    <lineage>
        <taxon>Bacteria</taxon>
        <taxon>Pseudomonadati</taxon>
        <taxon>Pseudomonadota</taxon>
        <taxon>Gammaproteobacteria</taxon>
        <taxon>Thiotrichales</taxon>
        <taxon>Thiotrichaceae</taxon>
        <taxon>Beggiatoa</taxon>
    </lineage>
</organism>
<keyword evidence="3" id="KW-1185">Reference proteome</keyword>
<evidence type="ECO:0000313" key="2">
    <source>
        <dbReference type="EMBL" id="EIJ43943.1"/>
    </source>
</evidence>
<accession>I3CK00</accession>
<dbReference type="HOGENOM" id="CLU_281033_0_0_6"/>
<keyword evidence="1" id="KW-0732">Signal</keyword>
<evidence type="ECO:0000256" key="1">
    <source>
        <dbReference type="SAM" id="SignalP"/>
    </source>
</evidence>
<dbReference type="AlphaFoldDB" id="I3CK00"/>
<evidence type="ECO:0008006" key="4">
    <source>
        <dbReference type="Google" id="ProtNLM"/>
    </source>
</evidence>
<proteinExistence type="predicted"/>
<evidence type="ECO:0000313" key="3">
    <source>
        <dbReference type="Proteomes" id="UP000005744"/>
    </source>
</evidence>